<evidence type="ECO:0000313" key="9">
    <source>
        <dbReference type="EMBL" id="KAK0525353.1"/>
    </source>
</evidence>
<dbReference type="EMBL" id="JAPDMQ010000402">
    <property type="protein sequence ID" value="KAK0525353.1"/>
    <property type="molecule type" value="Genomic_DNA"/>
</dbReference>
<dbReference type="Pfam" id="PF02847">
    <property type="entry name" value="MA3"/>
    <property type="match status" value="1"/>
</dbReference>
<keyword evidence="4" id="KW-0507">mRNA processing</keyword>
<dbReference type="InterPro" id="IPR050781">
    <property type="entry name" value="CWC22_splicing_factor"/>
</dbReference>
<dbReference type="Gene3D" id="1.25.40.180">
    <property type="match status" value="1"/>
</dbReference>
<feature type="compositionally biased region" description="Low complexity" evidence="7">
    <location>
        <begin position="54"/>
        <end position="64"/>
    </location>
</feature>
<evidence type="ECO:0000313" key="10">
    <source>
        <dbReference type="Proteomes" id="UP001176521"/>
    </source>
</evidence>
<feature type="region of interest" description="Disordered" evidence="7">
    <location>
        <begin position="370"/>
        <end position="409"/>
    </location>
</feature>
<dbReference type="GO" id="GO:0071013">
    <property type="term" value="C:catalytic step 2 spliceosome"/>
    <property type="evidence" value="ECO:0007669"/>
    <property type="project" value="TreeGrafter"/>
</dbReference>
<proteinExistence type="inferred from homology"/>
<evidence type="ECO:0000256" key="4">
    <source>
        <dbReference type="ARBA" id="ARBA00022664"/>
    </source>
</evidence>
<accession>A0AAN6G7L7</accession>
<evidence type="ECO:0000256" key="5">
    <source>
        <dbReference type="ARBA" id="ARBA00023187"/>
    </source>
</evidence>
<feature type="compositionally biased region" description="Acidic residues" evidence="7">
    <location>
        <begin position="376"/>
        <end position="402"/>
    </location>
</feature>
<feature type="domain" description="MI" evidence="8">
    <location>
        <begin position="420"/>
        <end position="536"/>
    </location>
</feature>
<comment type="similarity">
    <text evidence="3">Belongs to the CWC22 family.</text>
</comment>
<dbReference type="GO" id="GO:0000398">
    <property type="term" value="P:mRNA splicing, via spliceosome"/>
    <property type="evidence" value="ECO:0007669"/>
    <property type="project" value="TreeGrafter"/>
</dbReference>
<feature type="region of interest" description="Disordered" evidence="7">
    <location>
        <begin position="1"/>
        <end position="69"/>
    </location>
</feature>
<reference evidence="9" key="1">
    <citation type="journal article" date="2023" name="PhytoFront">
        <title>Draft Genome Resources of Seven Strains of Tilletia horrida, Causal Agent of Kernel Smut of Rice.</title>
        <authorList>
            <person name="Khanal S."/>
            <person name="Antony Babu S."/>
            <person name="Zhou X.G."/>
        </authorList>
    </citation>
    <scope>NUCLEOTIDE SEQUENCE</scope>
    <source>
        <strain evidence="9">TX3</strain>
    </source>
</reference>
<sequence length="829" mass="92116">MAPSVDGGDVSGTVASKRKRSASPGSPSSPPAARRRRSPSPARNERRRGERGDAPSASASAAAADKGKGKDAAVLGSELRDHLAVASSTTRAGGAYIPPARLRALMAEAAAQDPGSVEYQRMSWDALKKSITGLINKVAADNIKFVVPELFGGANLIRGRGLFCRAIMRAQGLSLSYTPVFAALVAIVNTKLPMVGELLGIRLVSQFRRAFKRNDKTVCYSTILFIAHLVNQRVLHEIVALEILLLLLEKPTDDSVELAVGFMRESGAFLAEEAPKASNGVFDRFRAILYEGNITKRVQFMIEVLSQVRRENFKDNPRIPENLDLVEEDDQITHEIGLDNKLNIQEGLNIFKADPDFLENEEKYRQIKAEILGENSDSEEGDDEGDSDDDEDEGDEEEDELQEAQRKLEIHDRTETNLVNLRRTIYLTIMSSSIFEEAVHKLLKIQMPEGQEIEMCNMIIECCSQERTFNKFYAHIAERFCKLNRMWSGCFEQCFHNYYDTIHRYETNRLRNIARLFGSLLATDSISWASFDAIHMNEDDTTSSSRIFTKILFQEMQEILGMKELVKRFKTEDMQQCFSNMFPLDNPKNTRFSVNFFTSIGLGALTDGMREHLKNAPKLILQQRQAAAAAARAARGSDSDSDDSSSDVSSSSVSSSSSSYVSSSSDDDDDSRRGGRRRGRRYSTESRSPSPGPSRSRGGGGGGRGRDDSRSPSPVRRRRSPSYSRSPSPLPRRRQRSYSDSRSPSPPPRRRSPPSPSPSRSRSRSPRAGPSRAGGQRRYSDDSRSPSPTPPPPRRGSGSGEVRSGGRGRRRSYSYSRSPSRSRSPAPRR</sequence>
<dbReference type="FunFam" id="1.25.40.180:FF:000004">
    <property type="entry name" value="pre-mRNA-splicing factor CWC22 homolog"/>
    <property type="match status" value="1"/>
</dbReference>
<feature type="region of interest" description="Disordered" evidence="7">
    <location>
        <begin position="631"/>
        <end position="829"/>
    </location>
</feature>
<dbReference type="PANTHER" id="PTHR18034:SF3">
    <property type="entry name" value="PRE-MRNA-SPLICING FACTOR CWC22 HOMOLOG"/>
    <property type="match status" value="1"/>
</dbReference>
<dbReference type="InterPro" id="IPR003890">
    <property type="entry name" value="MIF4G-like_typ-3"/>
</dbReference>
<keyword evidence="10" id="KW-1185">Reference proteome</keyword>
<dbReference type="InterPro" id="IPR016024">
    <property type="entry name" value="ARM-type_fold"/>
</dbReference>
<evidence type="ECO:0000256" key="2">
    <source>
        <dbReference type="ARBA" id="ARBA00004123"/>
    </source>
</evidence>
<dbReference type="SUPFAM" id="SSF48371">
    <property type="entry name" value="ARM repeat"/>
    <property type="match status" value="1"/>
</dbReference>
<dbReference type="Pfam" id="PF02854">
    <property type="entry name" value="MIF4G"/>
    <property type="match status" value="1"/>
</dbReference>
<feature type="compositionally biased region" description="Low complexity" evidence="7">
    <location>
        <begin position="646"/>
        <end position="664"/>
    </location>
</feature>
<comment type="caution">
    <text evidence="9">The sequence shown here is derived from an EMBL/GenBank/DDBJ whole genome shotgun (WGS) entry which is preliminary data.</text>
</comment>
<dbReference type="Proteomes" id="UP001176521">
    <property type="component" value="Unassembled WGS sequence"/>
</dbReference>
<evidence type="ECO:0000256" key="1">
    <source>
        <dbReference type="ARBA" id="ARBA00003777"/>
    </source>
</evidence>
<protein>
    <submittedName>
        <fullName evidence="9">Pre-mRNA-splicing factor cwc22</fullName>
    </submittedName>
</protein>
<dbReference type="InterPro" id="IPR003891">
    <property type="entry name" value="Initiation_fac_eIF4g_MI"/>
</dbReference>
<dbReference type="PROSITE" id="PS51366">
    <property type="entry name" value="MI"/>
    <property type="match status" value="1"/>
</dbReference>
<feature type="compositionally biased region" description="Basic and acidic residues" evidence="7">
    <location>
        <begin position="43"/>
        <end position="53"/>
    </location>
</feature>
<evidence type="ECO:0000256" key="3">
    <source>
        <dbReference type="ARBA" id="ARBA00006856"/>
    </source>
</evidence>
<gene>
    <name evidence="9" type="primary">CWC22</name>
    <name evidence="9" type="ORF">OC842_005524</name>
</gene>
<dbReference type="GO" id="GO:0003723">
    <property type="term" value="F:RNA binding"/>
    <property type="evidence" value="ECO:0007669"/>
    <property type="project" value="InterPro"/>
</dbReference>
<comment type="subcellular location">
    <subcellularLocation>
        <location evidence="2">Nucleus</location>
    </subcellularLocation>
</comment>
<evidence type="ECO:0000256" key="7">
    <source>
        <dbReference type="SAM" id="MobiDB-lite"/>
    </source>
</evidence>
<feature type="compositionally biased region" description="Low complexity" evidence="7">
    <location>
        <begin position="686"/>
        <end position="696"/>
    </location>
</feature>
<comment type="function">
    <text evidence="1">Involved in pre-mRNA splicing.</text>
</comment>
<organism evidence="9 10">
    <name type="scientific">Tilletia horrida</name>
    <dbReference type="NCBI Taxonomy" id="155126"/>
    <lineage>
        <taxon>Eukaryota</taxon>
        <taxon>Fungi</taxon>
        <taxon>Dikarya</taxon>
        <taxon>Basidiomycota</taxon>
        <taxon>Ustilaginomycotina</taxon>
        <taxon>Exobasidiomycetes</taxon>
        <taxon>Tilletiales</taxon>
        <taxon>Tilletiaceae</taxon>
        <taxon>Tilletia</taxon>
    </lineage>
</organism>
<name>A0AAN6G7L7_9BASI</name>
<feature type="compositionally biased region" description="Low complexity" evidence="7">
    <location>
        <begin position="813"/>
        <end position="829"/>
    </location>
</feature>
<dbReference type="AlphaFoldDB" id="A0AAN6G7L7"/>
<evidence type="ECO:0000256" key="6">
    <source>
        <dbReference type="ARBA" id="ARBA00023242"/>
    </source>
</evidence>
<dbReference type="SMART" id="SM00543">
    <property type="entry name" value="MIF4G"/>
    <property type="match status" value="1"/>
</dbReference>
<evidence type="ECO:0000259" key="8">
    <source>
        <dbReference type="PROSITE" id="PS51366"/>
    </source>
</evidence>
<dbReference type="PANTHER" id="PTHR18034">
    <property type="entry name" value="CELL CYCLE CONTROL PROTEIN CWF22-RELATED"/>
    <property type="match status" value="1"/>
</dbReference>
<keyword evidence="5" id="KW-0508">mRNA splicing</keyword>
<keyword evidence="6" id="KW-0539">Nucleus</keyword>
<dbReference type="SMART" id="SM00544">
    <property type="entry name" value="MA3"/>
    <property type="match status" value="1"/>
</dbReference>